<evidence type="ECO:0000313" key="15">
    <source>
        <dbReference type="Proteomes" id="UP000192790"/>
    </source>
</evidence>
<keyword evidence="6 11" id="KW-0566">Pantothenate biosynthesis</keyword>
<comment type="pathway">
    <text evidence="2 11">Cofactor biosynthesis; (R)-pantothenate biosynthesis; (R)-pantoate from 3-methyl-2-oxobutanoate: step 2/2.</text>
</comment>
<reference evidence="14 15" key="1">
    <citation type="submission" date="2017-04" db="EMBL/GenBank/DDBJ databases">
        <authorList>
            <person name="Afonso C.L."/>
            <person name="Miller P.J."/>
            <person name="Scott M.A."/>
            <person name="Spackman E."/>
            <person name="Goraichik I."/>
            <person name="Dimitrov K.M."/>
            <person name="Suarez D.L."/>
            <person name="Swayne D.E."/>
        </authorList>
    </citation>
    <scope>NUCLEOTIDE SEQUENCE [LARGE SCALE GENOMIC DNA]</scope>
    <source>
        <strain evidence="14 15">DSM 12816</strain>
    </source>
</reference>
<dbReference type="RefSeq" id="WP_084233462.1">
    <property type="nucleotide sequence ID" value="NZ_FWXW01000001.1"/>
</dbReference>
<proteinExistence type="inferred from homology"/>
<dbReference type="PANTHER" id="PTHR43765:SF2">
    <property type="entry name" value="2-DEHYDROPANTOATE 2-REDUCTASE"/>
    <property type="match status" value="1"/>
</dbReference>
<keyword evidence="7 11" id="KW-0521">NADP</keyword>
<name>A0A1W1Z1M1_9FIRM</name>
<protein>
    <recommendedName>
        <fullName evidence="5 11">2-dehydropantoate 2-reductase</fullName>
        <ecNumber evidence="4 11">1.1.1.169</ecNumber>
    </recommendedName>
    <alternativeName>
        <fullName evidence="9 11">Ketopantoate reductase</fullName>
    </alternativeName>
</protein>
<dbReference type="STRING" id="1122930.SAMN02745168_0862"/>
<evidence type="ECO:0000256" key="6">
    <source>
        <dbReference type="ARBA" id="ARBA00022655"/>
    </source>
</evidence>
<dbReference type="Gene3D" id="1.10.1040.10">
    <property type="entry name" value="N-(1-d-carboxylethyl)-l-norvaline Dehydrogenase, domain 2"/>
    <property type="match status" value="1"/>
</dbReference>
<dbReference type="Proteomes" id="UP000192790">
    <property type="component" value="Unassembled WGS sequence"/>
</dbReference>
<keyword evidence="15" id="KW-1185">Reference proteome</keyword>
<evidence type="ECO:0000259" key="13">
    <source>
        <dbReference type="Pfam" id="PF08546"/>
    </source>
</evidence>
<dbReference type="GO" id="GO:0008677">
    <property type="term" value="F:2-dehydropantoate 2-reductase activity"/>
    <property type="evidence" value="ECO:0007669"/>
    <property type="project" value="UniProtKB-EC"/>
</dbReference>
<dbReference type="NCBIfam" id="TIGR00745">
    <property type="entry name" value="apbA_panE"/>
    <property type="match status" value="1"/>
</dbReference>
<evidence type="ECO:0000256" key="4">
    <source>
        <dbReference type="ARBA" id="ARBA00013014"/>
    </source>
</evidence>
<comment type="similarity">
    <text evidence="3 11">Belongs to the ketopantoate reductase family.</text>
</comment>
<evidence type="ECO:0000256" key="1">
    <source>
        <dbReference type="ARBA" id="ARBA00002919"/>
    </source>
</evidence>
<dbReference type="InterPro" id="IPR013752">
    <property type="entry name" value="KPA_reductase"/>
</dbReference>
<evidence type="ECO:0000259" key="12">
    <source>
        <dbReference type="Pfam" id="PF02558"/>
    </source>
</evidence>
<dbReference type="Pfam" id="PF08546">
    <property type="entry name" value="ApbA_C"/>
    <property type="match status" value="1"/>
</dbReference>
<evidence type="ECO:0000256" key="10">
    <source>
        <dbReference type="ARBA" id="ARBA00048793"/>
    </source>
</evidence>
<evidence type="ECO:0000256" key="2">
    <source>
        <dbReference type="ARBA" id="ARBA00004994"/>
    </source>
</evidence>
<evidence type="ECO:0000256" key="8">
    <source>
        <dbReference type="ARBA" id="ARBA00023002"/>
    </source>
</evidence>
<dbReference type="SUPFAM" id="SSF51735">
    <property type="entry name" value="NAD(P)-binding Rossmann-fold domains"/>
    <property type="match status" value="1"/>
</dbReference>
<accession>A0A1W1Z1M1</accession>
<evidence type="ECO:0000256" key="5">
    <source>
        <dbReference type="ARBA" id="ARBA00019465"/>
    </source>
</evidence>
<dbReference type="UniPathway" id="UPA00028">
    <property type="reaction ID" value="UER00004"/>
</dbReference>
<dbReference type="Gene3D" id="3.40.50.720">
    <property type="entry name" value="NAD(P)-binding Rossmann-like Domain"/>
    <property type="match status" value="1"/>
</dbReference>
<keyword evidence="8 11" id="KW-0560">Oxidoreductase</keyword>
<evidence type="ECO:0000256" key="9">
    <source>
        <dbReference type="ARBA" id="ARBA00032024"/>
    </source>
</evidence>
<dbReference type="InterPro" id="IPR003710">
    <property type="entry name" value="ApbA"/>
</dbReference>
<evidence type="ECO:0000256" key="7">
    <source>
        <dbReference type="ARBA" id="ARBA00022857"/>
    </source>
</evidence>
<dbReference type="InterPro" id="IPR013328">
    <property type="entry name" value="6PGD_dom2"/>
</dbReference>
<dbReference type="Pfam" id="PF02558">
    <property type="entry name" value="ApbA"/>
    <property type="match status" value="1"/>
</dbReference>
<evidence type="ECO:0000313" key="14">
    <source>
        <dbReference type="EMBL" id="SMC42283.1"/>
    </source>
</evidence>
<evidence type="ECO:0000256" key="3">
    <source>
        <dbReference type="ARBA" id="ARBA00007870"/>
    </source>
</evidence>
<dbReference type="OrthoDB" id="9793586at2"/>
<dbReference type="GO" id="GO:0005737">
    <property type="term" value="C:cytoplasm"/>
    <property type="evidence" value="ECO:0007669"/>
    <property type="project" value="TreeGrafter"/>
</dbReference>
<feature type="domain" description="Ketopantoate reductase N-terminal" evidence="12">
    <location>
        <begin position="3"/>
        <end position="144"/>
    </location>
</feature>
<dbReference type="GO" id="GO:0015940">
    <property type="term" value="P:pantothenate biosynthetic process"/>
    <property type="evidence" value="ECO:0007669"/>
    <property type="project" value="UniProtKB-UniPathway"/>
</dbReference>
<comment type="function">
    <text evidence="1 11">Catalyzes the NADPH-dependent reduction of ketopantoate into pantoic acid.</text>
</comment>
<dbReference type="EC" id="1.1.1.169" evidence="4 11"/>
<evidence type="ECO:0000256" key="11">
    <source>
        <dbReference type="RuleBase" id="RU362068"/>
    </source>
</evidence>
<comment type="catalytic activity">
    <reaction evidence="10 11">
        <text>(R)-pantoate + NADP(+) = 2-dehydropantoate + NADPH + H(+)</text>
        <dbReference type="Rhea" id="RHEA:16233"/>
        <dbReference type="ChEBI" id="CHEBI:11561"/>
        <dbReference type="ChEBI" id="CHEBI:15378"/>
        <dbReference type="ChEBI" id="CHEBI:15980"/>
        <dbReference type="ChEBI" id="CHEBI:57783"/>
        <dbReference type="ChEBI" id="CHEBI:58349"/>
        <dbReference type="EC" id="1.1.1.169"/>
    </reaction>
</comment>
<organism evidence="14 15">
    <name type="scientific">Papillibacter cinnamivorans DSM 12816</name>
    <dbReference type="NCBI Taxonomy" id="1122930"/>
    <lineage>
        <taxon>Bacteria</taxon>
        <taxon>Bacillati</taxon>
        <taxon>Bacillota</taxon>
        <taxon>Clostridia</taxon>
        <taxon>Eubacteriales</taxon>
        <taxon>Oscillospiraceae</taxon>
        <taxon>Papillibacter</taxon>
    </lineage>
</organism>
<dbReference type="SUPFAM" id="SSF48179">
    <property type="entry name" value="6-phosphogluconate dehydrogenase C-terminal domain-like"/>
    <property type="match status" value="1"/>
</dbReference>
<dbReference type="InterPro" id="IPR008927">
    <property type="entry name" value="6-PGluconate_DH-like_C_sf"/>
</dbReference>
<dbReference type="InterPro" id="IPR013332">
    <property type="entry name" value="KPR_N"/>
</dbReference>
<dbReference type="PANTHER" id="PTHR43765">
    <property type="entry name" value="2-DEHYDROPANTOATE 2-REDUCTASE-RELATED"/>
    <property type="match status" value="1"/>
</dbReference>
<dbReference type="EMBL" id="FWXW01000001">
    <property type="protein sequence ID" value="SMC42283.1"/>
    <property type="molecule type" value="Genomic_DNA"/>
</dbReference>
<dbReference type="GO" id="GO:0050661">
    <property type="term" value="F:NADP binding"/>
    <property type="evidence" value="ECO:0007669"/>
    <property type="project" value="TreeGrafter"/>
</dbReference>
<dbReference type="InterPro" id="IPR036291">
    <property type="entry name" value="NAD(P)-bd_dom_sf"/>
</dbReference>
<gene>
    <name evidence="14" type="ORF">SAMN02745168_0862</name>
</gene>
<sequence length="339" mass="36897">MRVAIMGVGSLGTILGAYISKAGRQIDLIDVNKEHVDALNKRGATVIGKVLFNVPVKALTPDQMTGTYDLVFYMTKQTYNETALAQLKPHLGPNSTVCTLQNGLPEPAVAEIVGKERTIGCTVGWGATWIGAGVSELTSDPAHMVFDVGSLDGKITDGVKLAQEYLQLMCPTHILTNLIGVRWSKLLVNSTFSGMSTVLGCTFGEVMDDPRSLRVVEYIANEVIHVAHADGVKLELFSGNNLDLLAFENEKERDATVKYYPDFFGPHRLLKASMLQDLEKGRKCEIDAINGVVCTFGRKVGVPTPANDKVVEIVKGIEAGKNKYTFSNIEMFKSVLPMD</sequence>
<feature type="domain" description="Ketopantoate reductase C-terminal" evidence="13">
    <location>
        <begin position="178"/>
        <end position="318"/>
    </location>
</feature>
<dbReference type="InterPro" id="IPR050838">
    <property type="entry name" value="Ketopantoate_reductase"/>
</dbReference>
<dbReference type="AlphaFoldDB" id="A0A1W1Z1M1"/>